<sequence>MSRLEGVLSSERCLRLRGRAPPHGCAVPRCGPVELGRPGAARRRWGAAEEADFGPHKLQDRRGSALVAHRVAPLPCPHLGRRIYPA</sequence>
<name>A0AAV7M7G4_PLEWA</name>
<proteinExistence type="predicted"/>
<keyword evidence="2" id="KW-1185">Reference proteome</keyword>
<protein>
    <submittedName>
        <fullName evidence="1">Uncharacterized protein</fullName>
    </submittedName>
</protein>
<organism evidence="1 2">
    <name type="scientific">Pleurodeles waltl</name>
    <name type="common">Iberian ribbed newt</name>
    <dbReference type="NCBI Taxonomy" id="8319"/>
    <lineage>
        <taxon>Eukaryota</taxon>
        <taxon>Metazoa</taxon>
        <taxon>Chordata</taxon>
        <taxon>Craniata</taxon>
        <taxon>Vertebrata</taxon>
        <taxon>Euteleostomi</taxon>
        <taxon>Amphibia</taxon>
        <taxon>Batrachia</taxon>
        <taxon>Caudata</taxon>
        <taxon>Salamandroidea</taxon>
        <taxon>Salamandridae</taxon>
        <taxon>Pleurodelinae</taxon>
        <taxon>Pleurodeles</taxon>
    </lineage>
</organism>
<dbReference type="AlphaFoldDB" id="A0AAV7M7G4"/>
<evidence type="ECO:0000313" key="1">
    <source>
        <dbReference type="EMBL" id="KAJ1099173.1"/>
    </source>
</evidence>
<dbReference type="EMBL" id="JANPWB010000014">
    <property type="protein sequence ID" value="KAJ1099173.1"/>
    <property type="molecule type" value="Genomic_DNA"/>
</dbReference>
<accession>A0AAV7M7G4</accession>
<comment type="caution">
    <text evidence="1">The sequence shown here is derived from an EMBL/GenBank/DDBJ whole genome shotgun (WGS) entry which is preliminary data.</text>
</comment>
<evidence type="ECO:0000313" key="2">
    <source>
        <dbReference type="Proteomes" id="UP001066276"/>
    </source>
</evidence>
<reference evidence="1" key="1">
    <citation type="journal article" date="2022" name="bioRxiv">
        <title>Sequencing and chromosome-scale assembly of the giantPleurodeles waltlgenome.</title>
        <authorList>
            <person name="Brown T."/>
            <person name="Elewa A."/>
            <person name="Iarovenko S."/>
            <person name="Subramanian E."/>
            <person name="Araus A.J."/>
            <person name="Petzold A."/>
            <person name="Susuki M."/>
            <person name="Suzuki K.-i.T."/>
            <person name="Hayashi T."/>
            <person name="Toyoda A."/>
            <person name="Oliveira C."/>
            <person name="Osipova E."/>
            <person name="Leigh N.D."/>
            <person name="Simon A."/>
            <person name="Yun M.H."/>
        </authorList>
    </citation>
    <scope>NUCLEOTIDE SEQUENCE</scope>
    <source>
        <strain evidence="1">20211129_DDA</strain>
        <tissue evidence="1">Liver</tissue>
    </source>
</reference>
<dbReference type="Proteomes" id="UP001066276">
    <property type="component" value="Chromosome 10"/>
</dbReference>
<gene>
    <name evidence="1" type="ORF">NDU88_004277</name>
</gene>